<proteinExistence type="predicted"/>
<dbReference type="InterPro" id="IPR009515">
    <property type="entry name" value="DUF1138"/>
</dbReference>
<feature type="transmembrane region" description="Helical" evidence="1">
    <location>
        <begin position="6"/>
        <end position="23"/>
    </location>
</feature>
<keyword evidence="1" id="KW-0472">Membrane</keyword>
<dbReference type="Pfam" id="PF06592">
    <property type="entry name" value="DUF1138"/>
    <property type="match status" value="1"/>
</dbReference>
<dbReference type="Proteomes" id="UP001190700">
    <property type="component" value="Unassembled WGS sequence"/>
</dbReference>
<gene>
    <name evidence="3" type="ORF">CYMTET_2787</name>
    <name evidence="2" type="ORF">CYMTET_37820</name>
</gene>
<evidence type="ECO:0000256" key="1">
    <source>
        <dbReference type="SAM" id="Phobius"/>
    </source>
</evidence>
<protein>
    <submittedName>
        <fullName evidence="2">Uncharacterized protein</fullName>
    </submittedName>
</protein>
<name>A0AAE0CER6_9CHLO</name>
<accession>A0AAE0CER6</accession>
<comment type="caution">
    <text evidence="2">The sequence shown here is derived from an EMBL/GenBank/DDBJ whole genome shotgun (WGS) entry which is preliminary data.</text>
</comment>
<evidence type="ECO:0000313" key="3">
    <source>
        <dbReference type="EMBL" id="KAK3289793.1"/>
    </source>
</evidence>
<dbReference type="EMBL" id="LGRX02000030">
    <property type="protein sequence ID" value="KAK3289793.1"/>
    <property type="molecule type" value="Genomic_DNA"/>
</dbReference>
<organism evidence="2 4">
    <name type="scientific">Cymbomonas tetramitiformis</name>
    <dbReference type="NCBI Taxonomy" id="36881"/>
    <lineage>
        <taxon>Eukaryota</taxon>
        <taxon>Viridiplantae</taxon>
        <taxon>Chlorophyta</taxon>
        <taxon>Pyramimonadophyceae</taxon>
        <taxon>Pyramimonadales</taxon>
        <taxon>Pyramimonadaceae</taxon>
        <taxon>Cymbomonas</taxon>
    </lineage>
</organism>
<reference evidence="2" key="2">
    <citation type="submission" date="2023-06" db="EMBL/GenBank/DDBJ databases">
        <title>Long-read-based genome assembly of the green algal bacterivore Cymbomonas tetramitiformis.</title>
        <authorList>
            <person name="Gyaltshen Y."/>
            <person name="Rozenberg A."/>
            <person name="Paasch A."/>
            <person name="Burns J.A."/>
            <person name="Warring S."/>
            <person name="Larson R."/>
            <person name="Maurer-Alcala X."/>
            <person name="Dacks J."/>
            <person name="Kim E."/>
        </authorList>
    </citation>
    <scope>NUCLEOTIDE SEQUENCE</scope>
    <source>
        <strain evidence="2">PLY_AMNH</strain>
    </source>
</reference>
<sequence>MAVPAPTMAAALCAWAATGYFFYEMTRNKKVFGGSIPSTLNDEWAAATKAYLADHPREGSPDNIKLNPIGTQ</sequence>
<dbReference type="EMBL" id="LGRX02025098">
    <property type="protein sequence ID" value="KAK3252914.1"/>
    <property type="molecule type" value="Genomic_DNA"/>
</dbReference>
<keyword evidence="1" id="KW-0812">Transmembrane</keyword>
<keyword evidence="4" id="KW-1185">Reference proteome</keyword>
<evidence type="ECO:0000313" key="2">
    <source>
        <dbReference type="EMBL" id="KAK3252914.1"/>
    </source>
</evidence>
<evidence type="ECO:0000313" key="4">
    <source>
        <dbReference type="Proteomes" id="UP001190700"/>
    </source>
</evidence>
<dbReference type="AlphaFoldDB" id="A0AAE0CER6"/>
<reference evidence="2 4" key="1">
    <citation type="journal article" date="2015" name="Genome Biol. Evol.">
        <title>Comparative Genomics of a Bacterivorous Green Alga Reveals Evolutionary Causalities and Consequences of Phago-Mixotrophic Mode of Nutrition.</title>
        <authorList>
            <person name="Burns J.A."/>
            <person name="Paasch A."/>
            <person name="Narechania A."/>
            <person name="Kim E."/>
        </authorList>
    </citation>
    <scope>NUCLEOTIDE SEQUENCE [LARGE SCALE GENOMIC DNA]</scope>
    <source>
        <strain evidence="2">PLY_AMNH</strain>
    </source>
</reference>
<keyword evidence="1" id="KW-1133">Transmembrane helix</keyword>